<protein>
    <recommendedName>
        <fullName evidence="1">IstB-like ATP-binding domain-containing protein</fullName>
    </recommendedName>
</protein>
<gene>
    <name evidence="2" type="ORF">COB13_05155</name>
</gene>
<dbReference type="Pfam" id="PF01695">
    <property type="entry name" value="IstB_IS21"/>
    <property type="match status" value="1"/>
</dbReference>
<reference evidence="2" key="2">
    <citation type="journal article" date="2018" name="ISME J.">
        <title>A dynamic microbial community with high functional redundancy inhabits the cold, oxic subseafloor aquifer.</title>
        <authorList>
            <person name="Tully B.J."/>
            <person name="Wheat C.G."/>
            <person name="Glazer B.T."/>
            <person name="Huber J.A."/>
        </authorList>
    </citation>
    <scope>NUCLEOTIDE SEQUENCE</scope>
    <source>
        <strain evidence="2">NORP83</strain>
    </source>
</reference>
<dbReference type="AlphaFoldDB" id="A0A2A4Z7P4"/>
<sequence>MFACSIRRAAYVIKWLSSVDCIIIDELGYIRFPKFGGALLFQLISKLYEQTGIITTNPEFGEWVPVVGDAKMTTALLDKVSRHCSIIETANNSCRFSQCKRQKRKII</sequence>
<dbReference type="GO" id="GO:0005524">
    <property type="term" value="F:ATP binding"/>
    <property type="evidence" value="ECO:0007669"/>
    <property type="project" value="InterPro"/>
</dbReference>
<dbReference type="EMBL" id="NVUS01000004">
    <property type="protein sequence ID" value="PCJ02578.1"/>
    <property type="molecule type" value="Genomic_DNA"/>
</dbReference>
<dbReference type="Gene3D" id="3.40.50.300">
    <property type="entry name" value="P-loop containing nucleotide triphosphate hydrolases"/>
    <property type="match status" value="1"/>
</dbReference>
<name>A0A2A4Z7P4_9PROT</name>
<organism evidence="2">
    <name type="scientific">OCS116 cluster bacterium</name>
    <dbReference type="NCBI Taxonomy" id="2030921"/>
    <lineage>
        <taxon>Bacteria</taxon>
        <taxon>Pseudomonadati</taxon>
        <taxon>Pseudomonadota</taxon>
        <taxon>Alphaproteobacteria</taxon>
        <taxon>OCS116 cluster</taxon>
    </lineage>
</organism>
<comment type="caution">
    <text evidence="2">The sequence shown here is derived from an EMBL/GenBank/DDBJ whole genome shotgun (WGS) entry which is preliminary data.</text>
</comment>
<dbReference type="InterPro" id="IPR027417">
    <property type="entry name" value="P-loop_NTPase"/>
</dbReference>
<proteinExistence type="predicted"/>
<feature type="domain" description="IstB-like ATP-binding" evidence="1">
    <location>
        <begin position="15"/>
        <end position="98"/>
    </location>
</feature>
<accession>A0A2A4Z7P4</accession>
<evidence type="ECO:0000259" key="1">
    <source>
        <dbReference type="Pfam" id="PF01695"/>
    </source>
</evidence>
<dbReference type="InterPro" id="IPR002611">
    <property type="entry name" value="IstB_ATP-bd"/>
</dbReference>
<evidence type="ECO:0000313" key="2">
    <source>
        <dbReference type="EMBL" id="PCJ02578.1"/>
    </source>
</evidence>
<reference key="1">
    <citation type="submission" date="2017-08" db="EMBL/GenBank/DDBJ databases">
        <title>A dynamic microbial community with high functional redundancy inhabits the cold, oxic subseafloor aquifer.</title>
        <authorList>
            <person name="Tully B.J."/>
            <person name="Wheat C.G."/>
            <person name="Glazer B.T."/>
            <person name="Huber J.A."/>
        </authorList>
    </citation>
    <scope>NUCLEOTIDE SEQUENCE [LARGE SCALE GENOMIC DNA]</scope>
</reference>